<gene>
    <name evidence="1" type="ORF">GDO81_006342</name>
</gene>
<evidence type="ECO:0000313" key="2">
    <source>
        <dbReference type="Proteomes" id="UP000824782"/>
    </source>
</evidence>
<reference evidence="1" key="1">
    <citation type="thesis" date="2020" institute="ProQuest LLC" country="789 East Eisenhower Parkway, Ann Arbor, MI, USA">
        <title>Comparative Genomics and Chromosome Evolution.</title>
        <authorList>
            <person name="Mudd A.B."/>
        </authorList>
    </citation>
    <scope>NUCLEOTIDE SEQUENCE</scope>
    <source>
        <strain evidence="1">237g6f4</strain>
        <tissue evidence="1">Blood</tissue>
    </source>
</reference>
<keyword evidence="2" id="KW-1185">Reference proteome</keyword>
<dbReference type="EMBL" id="WNYA01000002">
    <property type="protein sequence ID" value="KAG8589304.1"/>
    <property type="molecule type" value="Genomic_DNA"/>
</dbReference>
<evidence type="ECO:0000313" key="1">
    <source>
        <dbReference type="EMBL" id="KAG8589304.1"/>
    </source>
</evidence>
<proteinExistence type="predicted"/>
<organism evidence="1 2">
    <name type="scientific">Engystomops pustulosus</name>
    <name type="common">Tungara frog</name>
    <name type="synonym">Physalaemus pustulosus</name>
    <dbReference type="NCBI Taxonomy" id="76066"/>
    <lineage>
        <taxon>Eukaryota</taxon>
        <taxon>Metazoa</taxon>
        <taxon>Chordata</taxon>
        <taxon>Craniata</taxon>
        <taxon>Vertebrata</taxon>
        <taxon>Euteleostomi</taxon>
        <taxon>Amphibia</taxon>
        <taxon>Batrachia</taxon>
        <taxon>Anura</taxon>
        <taxon>Neobatrachia</taxon>
        <taxon>Hyloidea</taxon>
        <taxon>Leptodactylidae</taxon>
        <taxon>Leiuperinae</taxon>
        <taxon>Engystomops</taxon>
    </lineage>
</organism>
<comment type="caution">
    <text evidence="1">The sequence shown here is derived from an EMBL/GenBank/DDBJ whole genome shotgun (WGS) entry which is preliminary data.</text>
</comment>
<protein>
    <submittedName>
        <fullName evidence="1">Uncharacterized protein</fullName>
    </submittedName>
</protein>
<name>A0AAV7CX45_ENGPU</name>
<sequence>MDMRGRFIWHKEPVSYIGHISSFFLIDMEAAALFKVTLNALFCAKLFCTFLTKSIASICPGDIRMPQSFEILTKEHWMCVLLNK</sequence>
<dbReference type="AlphaFoldDB" id="A0AAV7CX45"/>
<dbReference type="Proteomes" id="UP000824782">
    <property type="component" value="Unassembled WGS sequence"/>
</dbReference>
<accession>A0AAV7CX45</accession>